<dbReference type="Proteomes" id="UP000235388">
    <property type="component" value="Unassembled WGS sequence"/>
</dbReference>
<organism evidence="1 2">
    <name type="scientific">Puccinia coronata f. sp. avenae</name>
    <dbReference type="NCBI Taxonomy" id="200324"/>
    <lineage>
        <taxon>Eukaryota</taxon>
        <taxon>Fungi</taxon>
        <taxon>Dikarya</taxon>
        <taxon>Basidiomycota</taxon>
        <taxon>Pucciniomycotina</taxon>
        <taxon>Pucciniomycetes</taxon>
        <taxon>Pucciniales</taxon>
        <taxon>Pucciniaceae</taxon>
        <taxon>Puccinia</taxon>
    </lineage>
</organism>
<proteinExistence type="predicted"/>
<protein>
    <submittedName>
        <fullName evidence="1">Uncharacterized protein</fullName>
    </submittedName>
</protein>
<evidence type="ECO:0000313" key="1">
    <source>
        <dbReference type="EMBL" id="PLW45050.1"/>
    </source>
</evidence>
<dbReference type="AlphaFoldDB" id="A0A2N5V4Z9"/>
<keyword evidence="2" id="KW-1185">Reference proteome</keyword>
<dbReference type="EMBL" id="PGCJ01000131">
    <property type="protein sequence ID" value="PLW45050.1"/>
    <property type="molecule type" value="Genomic_DNA"/>
</dbReference>
<evidence type="ECO:0000313" key="2">
    <source>
        <dbReference type="Proteomes" id="UP000235388"/>
    </source>
</evidence>
<gene>
    <name evidence="1" type="ORF">PCANC_09513</name>
</gene>
<name>A0A2N5V4Z9_9BASI</name>
<sequence>MSGNGSRLTVSVPVMVPQLGMDCDVITYGVSGNGSWLTVSIPVTVPQLGPSVYLSQQCHNLVLNNFAAPAALLAVYHPARHPSDIWSSAPNTITLAIGEPLQWTTPV</sequence>
<reference evidence="1 2" key="1">
    <citation type="submission" date="2017-11" db="EMBL/GenBank/DDBJ databases">
        <title>De novo assembly and phasing of dikaryotic genomes from two isolates of Puccinia coronata f. sp. avenae, the causal agent of oat crown rust.</title>
        <authorList>
            <person name="Miller M.E."/>
            <person name="Zhang Y."/>
            <person name="Omidvar V."/>
            <person name="Sperschneider J."/>
            <person name="Schwessinger B."/>
            <person name="Raley C."/>
            <person name="Palmer J.M."/>
            <person name="Garnica D."/>
            <person name="Upadhyaya N."/>
            <person name="Rathjen J."/>
            <person name="Taylor J.M."/>
            <person name="Park R.F."/>
            <person name="Dodds P.N."/>
            <person name="Hirsch C.D."/>
            <person name="Kianian S.F."/>
            <person name="Figueroa M."/>
        </authorList>
    </citation>
    <scope>NUCLEOTIDE SEQUENCE [LARGE SCALE GENOMIC DNA]</scope>
    <source>
        <strain evidence="1">12NC29</strain>
    </source>
</reference>
<comment type="caution">
    <text evidence="1">The sequence shown here is derived from an EMBL/GenBank/DDBJ whole genome shotgun (WGS) entry which is preliminary data.</text>
</comment>
<accession>A0A2N5V4Z9</accession>